<evidence type="ECO:0000313" key="3">
    <source>
        <dbReference type="EMBL" id="KAE8340627.1"/>
    </source>
</evidence>
<dbReference type="GO" id="GO:0005524">
    <property type="term" value="F:ATP binding"/>
    <property type="evidence" value="ECO:0007669"/>
    <property type="project" value="InterPro"/>
</dbReference>
<gene>
    <name evidence="3" type="ORF">BDV24DRAFT_164107</name>
</gene>
<sequence length="532" mass="60464">MEGANEVERGFMQTRDSKLLAHTKWAFVPEQNGTNFVFASGDVVIDFEETFKAHPDWKPVHKLPSTRYRRGQGQEPKEFETTVVCWIEDNIPHFNKREYCCYHDPFLSGMTDSDSFEYSSREEDLHLLPSRLFGYSLQDRGFVAFDVKNLRRIEEDRDMFNNLIINRNHEAILRALVESHFIQKGINETRDIATTNRDIVQNKGRGLVILFHGVPGVGKTSTAETIASHFQKPLLPITCGDLGLDPASVEKSLKEMFRVAQLWDCILLLDEQMYSFPNEYHLILVVMRWYQVCTIDEAFKSRIHISLYYPYLDLEQTEKIWEVKLDRLATIEEEHGGGRKPLSIDRDGIVAFAKKHFTKSENGKGRWNGRQIRNAFLNASTLAHYERTHNIKKDGNSCNLNAHHFKTSVKAGTGFEKYLLSPEAVNTSRAADPASIQPAKPLAYPGWVNQYPSQSSFAPPQAQAGYNLAAGPPPVTSLYQQPQQPQYVLQGPSMHNTYGQRPIATGYHQPQALTPVPQVQPHAHGSDSESDM</sequence>
<dbReference type="PANTHER" id="PTHR46411:SF3">
    <property type="entry name" value="AAA+ ATPASE DOMAIN-CONTAINING PROTEIN"/>
    <property type="match status" value="1"/>
</dbReference>
<dbReference type="Pfam" id="PF00004">
    <property type="entry name" value="AAA"/>
    <property type="match status" value="1"/>
</dbReference>
<keyword evidence="3" id="KW-0378">Hydrolase</keyword>
<dbReference type="Proteomes" id="UP000325558">
    <property type="component" value="Unassembled WGS sequence"/>
</dbReference>
<dbReference type="InterPro" id="IPR027417">
    <property type="entry name" value="P-loop_NTPase"/>
</dbReference>
<evidence type="ECO:0000259" key="2">
    <source>
        <dbReference type="SMART" id="SM00382"/>
    </source>
</evidence>
<dbReference type="SUPFAM" id="SSF52540">
    <property type="entry name" value="P-loop containing nucleoside triphosphate hydrolases"/>
    <property type="match status" value="1"/>
</dbReference>
<proteinExistence type="predicted"/>
<dbReference type="InterPro" id="IPR003593">
    <property type="entry name" value="AAA+_ATPase"/>
</dbReference>
<dbReference type="PANTHER" id="PTHR46411">
    <property type="entry name" value="FAMILY ATPASE, PUTATIVE-RELATED"/>
    <property type="match status" value="1"/>
</dbReference>
<feature type="compositionally biased region" description="Low complexity" evidence="1">
    <location>
        <begin position="478"/>
        <end position="490"/>
    </location>
</feature>
<evidence type="ECO:0000256" key="1">
    <source>
        <dbReference type="SAM" id="MobiDB-lite"/>
    </source>
</evidence>
<dbReference type="InterPro" id="IPR003959">
    <property type="entry name" value="ATPase_AAA_core"/>
</dbReference>
<dbReference type="OrthoDB" id="10042665at2759"/>
<dbReference type="AlphaFoldDB" id="A0A5N6Y595"/>
<feature type="domain" description="AAA+ ATPase" evidence="2">
    <location>
        <begin position="205"/>
        <end position="313"/>
    </location>
</feature>
<dbReference type="GO" id="GO:0016887">
    <property type="term" value="F:ATP hydrolysis activity"/>
    <property type="evidence" value="ECO:0007669"/>
    <property type="project" value="InterPro"/>
</dbReference>
<dbReference type="Pfam" id="PF23232">
    <property type="entry name" value="AAA_lid_13"/>
    <property type="match status" value="1"/>
</dbReference>
<dbReference type="EMBL" id="ML737146">
    <property type="protein sequence ID" value="KAE8340627.1"/>
    <property type="molecule type" value="Genomic_DNA"/>
</dbReference>
<dbReference type="InterPro" id="IPR056599">
    <property type="entry name" value="AAA_lid_fung"/>
</dbReference>
<feature type="region of interest" description="Disordered" evidence="1">
    <location>
        <begin position="455"/>
        <end position="532"/>
    </location>
</feature>
<organism evidence="3">
    <name type="scientific">Aspergillus arachidicola</name>
    <dbReference type="NCBI Taxonomy" id="656916"/>
    <lineage>
        <taxon>Eukaryota</taxon>
        <taxon>Fungi</taxon>
        <taxon>Dikarya</taxon>
        <taxon>Ascomycota</taxon>
        <taxon>Pezizomycotina</taxon>
        <taxon>Eurotiomycetes</taxon>
        <taxon>Eurotiomycetidae</taxon>
        <taxon>Eurotiales</taxon>
        <taxon>Aspergillaceae</taxon>
        <taxon>Aspergillus</taxon>
        <taxon>Aspergillus subgen. Circumdati</taxon>
    </lineage>
</organism>
<reference evidence="3" key="1">
    <citation type="submission" date="2019-04" db="EMBL/GenBank/DDBJ databases">
        <title>Friends and foes A comparative genomics study of 23 Aspergillus species from section Flavi.</title>
        <authorList>
            <consortium name="DOE Joint Genome Institute"/>
            <person name="Kjaerbolling I."/>
            <person name="Vesth T."/>
            <person name="Frisvad J.C."/>
            <person name="Nybo J.L."/>
            <person name="Theobald S."/>
            <person name="Kildgaard S."/>
            <person name="Isbrandt T."/>
            <person name="Kuo A."/>
            <person name="Sato A."/>
            <person name="Lyhne E.K."/>
            <person name="Kogle M.E."/>
            <person name="Wiebenga A."/>
            <person name="Kun R.S."/>
            <person name="Lubbers R.J."/>
            <person name="Makela M.R."/>
            <person name="Barry K."/>
            <person name="Chovatia M."/>
            <person name="Clum A."/>
            <person name="Daum C."/>
            <person name="Haridas S."/>
            <person name="He G."/>
            <person name="LaButti K."/>
            <person name="Lipzen A."/>
            <person name="Mondo S."/>
            <person name="Riley R."/>
            <person name="Salamov A."/>
            <person name="Simmons B.A."/>
            <person name="Magnuson J.K."/>
            <person name="Henrissat B."/>
            <person name="Mortensen U.H."/>
            <person name="Larsen T.O."/>
            <person name="Devries R.P."/>
            <person name="Grigoriev I.V."/>
            <person name="Machida M."/>
            <person name="Baker S.E."/>
            <person name="Andersen M.R."/>
        </authorList>
    </citation>
    <scope>NUCLEOTIDE SEQUENCE</scope>
    <source>
        <strain evidence="3">CBS 117612</strain>
    </source>
</reference>
<accession>A0A5N6Y595</accession>
<dbReference type="SMART" id="SM00382">
    <property type="entry name" value="AAA"/>
    <property type="match status" value="1"/>
</dbReference>
<protein>
    <submittedName>
        <fullName evidence="3">P-loop containing nucleoside triphosphate hydrolase protein</fullName>
    </submittedName>
</protein>
<dbReference type="Gene3D" id="3.40.50.300">
    <property type="entry name" value="P-loop containing nucleotide triphosphate hydrolases"/>
    <property type="match status" value="1"/>
</dbReference>
<name>A0A5N6Y595_9EURO</name>